<feature type="compositionally biased region" description="Polar residues" evidence="1">
    <location>
        <begin position="97"/>
        <end position="108"/>
    </location>
</feature>
<evidence type="ECO:0000313" key="2">
    <source>
        <dbReference type="EMBL" id="TXL66050.1"/>
    </source>
</evidence>
<gene>
    <name evidence="2" type="ORF">FHP08_08210</name>
</gene>
<reference evidence="2 3" key="1">
    <citation type="submission" date="2019-06" db="EMBL/GenBank/DDBJ databases">
        <title>Quisquiliibacterium sp. nov., isolated from a maize field.</title>
        <authorList>
            <person name="Lin S.-Y."/>
            <person name="Tsai C.-F."/>
            <person name="Young C.-C."/>
        </authorList>
    </citation>
    <scope>NUCLEOTIDE SEQUENCE [LARGE SCALE GENOMIC DNA]</scope>
    <source>
        <strain evidence="2 3">CC-CFT501</strain>
    </source>
</reference>
<dbReference type="OrthoDB" id="5297245at2"/>
<name>A0A5C8NY52_9BURK</name>
<dbReference type="EMBL" id="VDUY01000003">
    <property type="protein sequence ID" value="TXL66050.1"/>
    <property type="molecule type" value="Genomic_DNA"/>
</dbReference>
<proteinExistence type="predicted"/>
<dbReference type="RefSeq" id="WP_147703964.1">
    <property type="nucleotide sequence ID" value="NZ_VDUY01000003.1"/>
</dbReference>
<evidence type="ECO:0000256" key="1">
    <source>
        <dbReference type="SAM" id="MobiDB-lite"/>
    </source>
</evidence>
<dbReference type="InterPro" id="IPR025528">
    <property type="entry name" value="BrnA_antitoxin"/>
</dbReference>
<sequence>MKKVAAEPRREIDFGQATRGPVIPARPGKVKLSIRLDTAVVDWFRDQADLAGGGNYQTLINDALVAWIQQRSMLDAVRQVVREEIVAPGSLRDQDSPTRLASSKSSGATDPIAGR</sequence>
<accession>A0A5C8NY52</accession>
<protein>
    <submittedName>
        <fullName evidence="2">BrnA antitoxin family protein</fullName>
    </submittedName>
</protein>
<evidence type="ECO:0000313" key="3">
    <source>
        <dbReference type="Proteomes" id="UP000321548"/>
    </source>
</evidence>
<feature type="region of interest" description="Disordered" evidence="1">
    <location>
        <begin position="86"/>
        <end position="115"/>
    </location>
</feature>
<dbReference type="Pfam" id="PF14384">
    <property type="entry name" value="BrnA_antitoxin"/>
    <property type="match status" value="1"/>
</dbReference>
<comment type="caution">
    <text evidence="2">The sequence shown here is derived from an EMBL/GenBank/DDBJ whole genome shotgun (WGS) entry which is preliminary data.</text>
</comment>
<keyword evidence="3" id="KW-1185">Reference proteome</keyword>
<organism evidence="2 3">
    <name type="scientific">Zeimonas arvi</name>
    <dbReference type="NCBI Taxonomy" id="2498847"/>
    <lineage>
        <taxon>Bacteria</taxon>
        <taxon>Pseudomonadati</taxon>
        <taxon>Pseudomonadota</taxon>
        <taxon>Betaproteobacteria</taxon>
        <taxon>Burkholderiales</taxon>
        <taxon>Burkholderiaceae</taxon>
        <taxon>Zeimonas</taxon>
    </lineage>
</organism>
<dbReference type="AlphaFoldDB" id="A0A5C8NY52"/>
<dbReference type="Proteomes" id="UP000321548">
    <property type="component" value="Unassembled WGS sequence"/>
</dbReference>